<dbReference type="RefSeq" id="WP_102856901.1">
    <property type="nucleotide sequence ID" value="NZ_JAMOHT010000027.1"/>
</dbReference>
<organism evidence="2 3">
    <name type="scientific">Stutzerimonas decontaminans</name>
    <dbReference type="NCBI Taxonomy" id="3022791"/>
    <lineage>
        <taxon>Bacteria</taxon>
        <taxon>Pseudomonadati</taxon>
        <taxon>Pseudomonadota</taxon>
        <taxon>Gammaproteobacteria</taxon>
        <taxon>Pseudomonadales</taxon>
        <taxon>Pseudomonadaceae</taxon>
        <taxon>Stutzerimonas</taxon>
    </lineage>
</organism>
<sequence length="552" mass="63047">MTFGPIPVVLATSGHRDLLDTEIPSIRMTLHTEFTTLRKQYPSTRFQLMNGLAEGADWLIAEEALEHGFELIAILPMPLAAYEQDFSTPETLARFRLLLSKATEIQIAPMPRFLARDSSRDARYRALGMYLAQQAQRLYALWDGTTENSLPGGTADVVRLCREGIENGENPLAQPETCQVRHLRCNRRKNPLAYTAEEASSWDPTITDTAIGTRKCWNEIFQSIEDFNQAAIKIQQAKPSEIVKSRQWLTGKTNYPSDIESSLQTFAIADALSRSKQKQRTTTLWLLSSLVFLSIFFQQLHLGPDTQWYWLTLHIAFGLIAFVSYRAFFSGTRNSEVKYMDWRALAEGLRVQTCWKAAGIDECASKYYLSSQNDELGWIRYAIRNSTRTRDTALTDSDFLWVKEHWLEDQKNYFLRGGSSAPKKQQKFAKRMLYSRILFFAGGTATLLLLLKSITSLPFQLLPWLTFFAAILFVLAAIFRNHSNLMAYEEDSNRYRKMGNLFGRASIVLSQHIQAGNTESARSILKLIGKEALAENGEWLLLHRQRKFELPT</sequence>
<feature type="transmembrane region" description="Helical" evidence="1">
    <location>
        <begin position="308"/>
        <end position="328"/>
    </location>
</feature>
<dbReference type="SUPFAM" id="SSF102405">
    <property type="entry name" value="MCP/YpsA-like"/>
    <property type="match status" value="1"/>
</dbReference>
<dbReference type="EMBL" id="POUI01000001">
    <property type="protein sequence ID" value="PNF86552.1"/>
    <property type="molecule type" value="Genomic_DNA"/>
</dbReference>
<keyword evidence="1" id="KW-1133">Transmembrane helix</keyword>
<dbReference type="Proteomes" id="UP000236021">
    <property type="component" value="Unassembled WGS sequence"/>
</dbReference>
<evidence type="ECO:0000256" key="1">
    <source>
        <dbReference type="SAM" id="Phobius"/>
    </source>
</evidence>
<keyword evidence="3" id="KW-1185">Reference proteome</keyword>
<accession>A0ABX4W262</accession>
<name>A0ABX4W262_9GAMM</name>
<evidence type="ECO:0000313" key="2">
    <source>
        <dbReference type="EMBL" id="PNF86552.1"/>
    </source>
</evidence>
<proteinExistence type="predicted"/>
<evidence type="ECO:0000313" key="3">
    <source>
        <dbReference type="Proteomes" id="UP000236021"/>
    </source>
</evidence>
<feature type="transmembrane region" description="Helical" evidence="1">
    <location>
        <begin position="284"/>
        <end position="302"/>
    </location>
</feature>
<feature type="transmembrane region" description="Helical" evidence="1">
    <location>
        <begin position="433"/>
        <end position="455"/>
    </location>
</feature>
<gene>
    <name evidence="2" type="ORF">CXK93_07105</name>
</gene>
<evidence type="ECO:0008006" key="4">
    <source>
        <dbReference type="Google" id="ProtNLM"/>
    </source>
</evidence>
<protein>
    <recommendedName>
        <fullName evidence="4">SMODS and SLOG-associating 2TM effector domain-containing protein</fullName>
    </recommendedName>
</protein>
<feature type="transmembrane region" description="Helical" evidence="1">
    <location>
        <begin position="461"/>
        <end position="479"/>
    </location>
</feature>
<dbReference type="Gene3D" id="3.40.50.450">
    <property type="match status" value="1"/>
</dbReference>
<comment type="caution">
    <text evidence="2">The sequence shown here is derived from an EMBL/GenBank/DDBJ whole genome shotgun (WGS) entry which is preliminary data.</text>
</comment>
<keyword evidence="1" id="KW-0472">Membrane</keyword>
<keyword evidence="1" id="KW-0812">Transmembrane</keyword>
<reference evidence="2 3" key="1">
    <citation type="submission" date="2018-01" db="EMBL/GenBank/DDBJ databases">
        <title>Denitrification phenotypes of diverse strains of Pseudomonas stutzeri.</title>
        <authorList>
            <person name="Milligan D.A."/>
            <person name="Bergaust L."/>
            <person name="Bakken L.R."/>
            <person name="Frostegard A."/>
        </authorList>
    </citation>
    <scope>NUCLEOTIDE SEQUENCE [LARGE SCALE GENOMIC DNA]</scope>
    <source>
        <strain evidence="2 3">ST27MN3</strain>
    </source>
</reference>